<dbReference type="GO" id="GO:0005730">
    <property type="term" value="C:nucleolus"/>
    <property type="evidence" value="ECO:0007669"/>
    <property type="project" value="UniProtKB-SubCell"/>
</dbReference>
<gene>
    <name evidence="14" type="ORF">BJ878DRAFT_476672</name>
</gene>
<feature type="region of interest" description="Disordered" evidence="12">
    <location>
        <begin position="599"/>
        <end position="626"/>
    </location>
</feature>
<evidence type="ECO:0000256" key="2">
    <source>
        <dbReference type="ARBA" id="ARBA00004604"/>
    </source>
</evidence>
<dbReference type="AlphaFoldDB" id="A0A9P7ZAQ0"/>
<evidence type="ECO:0000256" key="1">
    <source>
        <dbReference type="ARBA" id="ARBA00003798"/>
    </source>
</evidence>
<keyword evidence="6" id="KW-0698">rRNA processing</keyword>
<proteinExistence type="inferred from homology"/>
<evidence type="ECO:0000256" key="11">
    <source>
        <dbReference type="ARBA" id="ARBA00023242"/>
    </source>
</evidence>
<dbReference type="PANTHER" id="PTHR12755">
    <property type="entry name" value="CLEAVAGE/POLYADENYLATION FACTOR IA SUBUNIT CLP1P"/>
    <property type="match status" value="1"/>
</dbReference>
<comment type="function">
    <text evidence="1">Polynucleotide 5'-kinase involved in rRNA processing.</text>
</comment>
<dbReference type="InterPro" id="IPR032319">
    <property type="entry name" value="CLP1_P"/>
</dbReference>
<dbReference type="FunFam" id="3.40.50.300:FF:001156">
    <property type="entry name" value="Polynucleotide 5-hydroxyl-kinase grc3"/>
    <property type="match status" value="1"/>
</dbReference>
<dbReference type="PANTHER" id="PTHR12755:SF3">
    <property type="entry name" value="POLYNUCLEOTIDE 5'-HYDROXYL-KINASE NOL9"/>
    <property type="match status" value="1"/>
</dbReference>
<comment type="caution">
    <text evidence="14">The sequence shown here is derived from an EMBL/GenBank/DDBJ whole genome shotgun (WGS) entry which is preliminary data.</text>
</comment>
<evidence type="ECO:0000256" key="9">
    <source>
        <dbReference type="ARBA" id="ARBA00022777"/>
    </source>
</evidence>
<dbReference type="Pfam" id="PF16575">
    <property type="entry name" value="CLP1_P"/>
    <property type="match status" value="1"/>
</dbReference>
<evidence type="ECO:0000259" key="13">
    <source>
        <dbReference type="Pfam" id="PF16575"/>
    </source>
</evidence>
<dbReference type="EMBL" id="MU253753">
    <property type="protein sequence ID" value="KAG9248237.1"/>
    <property type="molecule type" value="Genomic_DNA"/>
</dbReference>
<protein>
    <recommendedName>
        <fullName evidence="5">Polynucleotide 5'-hydroxyl-kinase GRC3</fullName>
    </recommendedName>
    <alternativeName>
        <fullName evidence="4">Polynucleotide 5'-hydroxyl-kinase grc3</fullName>
    </alternativeName>
</protein>
<feature type="domain" description="Clp1 P-loop" evidence="13">
    <location>
        <begin position="258"/>
        <end position="450"/>
    </location>
</feature>
<evidence type="ECO:0000256" key="5">
    <source>
        <dbReference type="ARBA" id="ARBA00019824"/>
    </source>
</evidence>
<dbReference type="InterPro" id="IPR027417">
    <property type="entry name" value="P-loop_NTPase"/>
</dbReference>
<sequence length="649" mass="71537">MSGSNKRRKLDVTNDAPISAFQARQKAQTETVVADAVIDKQPQLALAASELVEEEARSTTSASSPSREASPELLAIERQSIAFSTYVPNSNNTSILRDGSLSLKLCPGERMIILGEYEISVQKGQIAILHMTLPASKKRYRVFAPSSHSLPVIRCLATDANVAEISLHQSKSGLRELETLSPLFARMWNNEPKMIDSQTFQLEESGEKSSSFQILLSPSKAAGKSYLQPVISPPEWNELLYRISVVESEKPECILVCGPKSSGKSTFTKLLANRLLSQQMALCSKTKPGIGILDIDPGQPEYSTPGQLSLAHITEPNLGPSYSHPMIAANSRVVRAHTIAAITPAEDPDLYVSCVLDLYSHYRSLQSSFPSRPLVVNTPGWVQGTGLEILVKIRPSHVIYMSTEGPVEVVKDLQQAAPKNTFHALPSQVSVYTTRTAAHLRTMQTMSYFHVGEASNKSPTWYATPLIEIPPWEYVSSFRQSFSAIHRHLQMSREPSAELLLDSINGSLVHPLILRTPVSNLPYFNPSNTTKLLPQHSSCIGLALIRGIDIGRQRLQILTPLSRSVADEINDQGRKIVLVSGKLDTPGWAYTENLIRSRNEDDSEDVDEEEAESLRETPWVERLEGSQGRGMAARVWRVRRDLGKSDGGG</sequence>
<dbReference type="GO" id="GO:0051731">
    <property type="term" value="F:polynucleotide 5'-hydroxyl-kinase activity"/>
    <property type="evidence" value="ECO:0007669"/>
    <property type="project" value="InterPro"/>
</dbReference>
<organism evidence="14 15">
    <name type="scientific">Calycina marina</name>
    <dbReference type="NCBI Taxonomy" id="1763456"/>
    <lineage>
        <taxon>Eukaryota</taxon>
        <taxon>Fungi</taxon>
        <taxon>Dikarya</taxon>
        <taxon>Ascomycota</taxon>
        <taxon>Pezizomycotina</taxon>
        <taxon>Leotiomycetes</taxon>
        <taxon>Helotiales</taxon>
        <taxon>Pezizellaceae</taxon>
        <taxon>Calycina</taxon>
    </lineage>
</organism>
<feature type="compositionally biased region" description="Basic and acidic residues" evidence="12">
    <location>
        <begin position="612"/>
        <end position="624"/>
    </location>
</feature>
<evidence type="ECO:0000256" key="6">
    <source>
        <dbReference type="ARBA" id="ARBA00022552"/>
    </source>
</evidence>
<dbReference type="OrthoDB" id="4054781at2759"/>
<dbReference type="Proteomes" id="UP000887226">
    <property type="component" value="Unassembled WGS sequence"/>
</dbReference>
<keyword evidence="9" id="KW-0418">Kinase</keyword>
<dbReference type="GO" id="GO:0005524">
    <property type="term" value="F:ATP binding"/>
    <property type="evidence" value="ECO:0007669"/>
    <property type="project" value="UniProtKB-KW"/>
</dbReference>
<evidence type="ECO:0000256" key="7">
    <source>
        <dbReference type="ARBA" id="ARBA00022679"/>
    </source>
</evidence>
<evidence type="ECO:0000313" key="14">
    <source>
        <dbReference type="EMBL" id="KAG9248237.1"/>
    </source>
</evidence>
<dbReference type="Gene3D" id="3.40.50.300">
    <property type="entry name" value="P-loop containing nucleotide triphosphate hydrolases"/>
    <property type="match status" value="1"/>
</dbReference>
<reference evidence="14" key="1">
    <citation type="journal article" date="2021" name="IMA Fungus">
        <title>Genomic characterization of three marine fungi, including Emericellopsis atlantica sp. nov. with signatures of a generalist lifestyle and marine biomass degradation.</title>
        <authorList>
            <person name="Hagestad O.C."/>
            <person name="Hou L."/>
            <person name="Andersen J.H."/>
            <person name="Hansen E.H."/>
            <person name="Altermark B."/>
            <person name="Li C."/>
            <person name="Kuhnert E."/>
            <person name="Cox R.J."/>
            <person name="Crous P.W."/>
            <person name="Spatafora J.W."/>
            <person name="Lail K."/>
            <person name="Amirebrahimi M."/>
            <person name="Lipzen A."/>
            <person name="Pangilinan J."/>
            <person name="Andreopoulos W."/>
            <person name="Hayes R.D."/>
            <person name="Ng V."/>
            <person name="Grigoriev I.V."/>
            <person name="Jackson S.A."/>
            <person name="Sutton T.D.S."/>
            <person name="Dobson A.D.W."/>
            <person name="Rama T."/>
        </authorList>
    </citation>
    <scope>NUCLEOTIDE SEQUENCE</scope>
    <source>
        <strain evidence="14">TRa3180A</strain>
    </source>
</reference>
<evidence type="ECO:0000313" key="15">
    <source>
        <dbReference type="Proteomes" id="UP000887226"/>
    </source>
</evidence>
<evidence type="ECO:0000256" key="4">
    <source>
        <dbReference type="ARBA" id="ARBA00018706"/>
    </source>
</evidence>
<dbReference type="GO" id="GO:0000448">
    <property type="term" value="P:cleavage in ITS2 between 5.8S rRNA and LSU-rRNA of tricistronic rRNA transcript (SSU-rRNA, 5.8S rRNA, LSU-rRNA)"/>
    <property type="evidence" value="ECO:0007669"/>
    <property type="project" value="TreeGrafter"/>
</dbReference>
<evidence type="ECO:0000256" key="3">
    <source>
        <dbReference type="ARBA" id="ARBA00011003"/>
    </source>
</evidence>
<evidence type="ECO:0000256" key="12">
    <source>
        <dbReference type="SAM" id="MobiDB-lite"/>
    </source>
</evidence>
<name>A0A9P7ZAQ0_9HELO</name>
<dbReference type="SUPFAM" id="SSF52540">
    <property type="entry name" value="P-loop containing nucleoside triphosphate hydrolases"/>
    <property type="match status" value="1"/>
</dbReference>
<keyword evidence="10" id="KW-0067">ATP-binding</keyword>
<dbReference type="InterPro" id="IPR045116">
    <property type="entry name" value="Clp1/Grc3"/>
</dbReference>
<accession>A0A9P7ZAQ0</accession>
<keyword evidence="11" id="KW-0539">Nucleus</keyword>
<keyword evidence="15" id="KW-1185">Reference proteome</keyword>
<keyword evidence="8" id="KW-0547">Nucleotide-binding</keyword>
<feature type="compositionally biased region" description="Acidic residues" evidence="12">
    <location>
        <begin position="601"/>
        <end position="611"/>
    </location>
</feature>
<keyword evidence="7" id="KW-0808">Transferase</keyword>
<comment type="similarity">
    <text evidence="3">Belongs to the Clp1 family. NOL9/GRC3 subfamily.</text>
</comment>
<evidence type="ECO:0000256" key="10">
    <source>
        <dbReference type="ARBA" id="ARBA00022840"/>
    </source>
</evidence>
<comment type="subcellular location">
    <subcellularLocation>
        <location evidence="2">Nucleus</location>
        <location evidence="2">Nucleolus</location>
    </subcellularLocation>
</comment>
<evidence type="ECO:0000256" key="8">
    <source>
        <dbReference type="ARBA" id="ARBA00022741"/>
    </source>
</evidence>